<feature type="transmembrane region" description="Helical" evidence="8">
    <location>
        <begin position="725"/>
        <end position="746"/>
    </location>
</feature>
<dbReference type="PANTHER" id="PTHR13301">
    <property type="entry name" value="X-BOX TRANSCRIPTION FACTOR-RELATED"/>
    <property type="match status" value="1"/>
</dbReference>
<dbReference type="Pfam" id="PF03552">
    <property type="entry name" value="Cellulose_synt"/>
    <property type="match status" value="2"/>
</dbReference>
<dbReference type="Proteomes" id="UP000827889">
    <property type="component" value="Chromosome 9"/>
</dbReference>
<evidence type="ECO:0000256" key="4">
    <source>
        <dbReference type="ARBA" id="ARBA00022692"/>
    </source>
</evidence>
<evidence type="ECO:0000256" key="1">
    <source>
        <dbReference type="ARBA" id="ARBA00004127"/>
    </source>
</evidence>
<protein>
    <submittedName>
        <fullName evidence="10">Cellulose synthase-like protein G2</fullName>
    </submittedName>
</protein>
<keyword evidence="9" id="KW-1185">Reference proteome</keyword>
<gene>
    <name evidence="10" type="primary">LOC115732746</name>
</gene>
<accession>A0ABM3HX82</accession>
<keyword evidence="2" id="KW-0328">Glycosyltransferase</keyword>
<dbReference type="RefSeq" id="XP_048141203.1">
    <property type="nucleotide sequence ID" value="XM_048285246.1"/>
</dbReference>
<evidence type="ECO:0000256" key="2">
    <source>
        <dbReference type="ARBA" id="ARBA00022676"/>
    </source>
</evidence>
<keyword evidence="6 8" id="KW-0472">Membrane</keyword>
<feature type="transmembrane region" description="Helical" evidence="8">
    <location>
        <begin position="28"/>
        <end position="46"/>
    </location>
</feature>
<feature type="transmembrane region" description="Helical" evidence="8">
    <location>
        <begin position="58"/>
        <end position="78"/>
    </location>
</feature>
<feature type="transmembrane region" description="Helical" evidence="8">
    <location>
        <begin position="565"/>
        <end position="585"/>
    </location>
</feature>
<evidence type="ECO:0000256" key="5">
    <source>
        <dbReference type="ARBA" id="ARBA00022989"/>
    </source>
</evidence>
<dbReference type="GeneID" id="115732746"/>
<dbReference type="SUPFAM" id="SSF53448">
    <property type="entry name" value="Nucleotide-diphospho-sugar transferases"/>
    <property type="match status" value="1"/>
</dbReference>
<keyword evidence="7" id="KW-0961">Cell wall biogenesis/degradation</keyword>
<sequence>MVAPKRSMASATANHPPLNSHKLLRRAVPNRVFAVIYACAIPALFYHHVKTLLRPSTAATTVAALLLLLADAVLAFMWTTTQSFQLYPTRNEEFPENLEKVVGGTGAFPALDVFICTADPHKEPPMGVVNTALSVMAYEYPAEKLSVYVSDDGGSELTMFAFMEAARFAGHWLPFCRERSLVERSPEVYFANNHCGGTEIDKIKMMYESMKARVEHVVEKGKAGEEYINGDRERRVLNKWTDEFTRQNHPAVIEILRDNSRDRDIAGNVMPNLIYLSREKSKDVPHQFKAGALNALLRVSAVMTNAPILLTLDCDMRSNDPETPRRALCYLADPSTDQPQLGYVQFPQRFQGINEGDIYCGDLKRMFQINPTGMKNGPDYGGSGCFFRRRSLFGAPSAIVPPEIPQLGPEHCPNGSIGSEETLALAQKVLGCKYEHNTNWGHKVGFRYGSLVEDYYTGYMLQCEGWRSAFCHPERAAFLGDAPICLIDVLNQMKRWTIGLLEVAFSKFSPVTYGVRSMGLLMGLSYAHYAFSPMWCIPITVYAFLPQIALINGLSIFPKVSEPWFLLYIFLFLGAYAQDLADFVLAGHNGSVRRWWNDQRMYLIRGLTCHVFGTIEYTLKSLGVATHGFNVTSKVLDDEQSKKYEQGVFEFGAMSPMFVVLAVAAIVNLASLLRGLMMVVVVVVARRSGSDMEGLVLQILLACFGVVNCWPIYEAMFIRSDKGRMPTKVTLASAFIASLLCTLVSLA</sequence>
<evidence type="ECO:0000256" key="7">
    <source>
        <dbReference type="ARBA" id="ARBA00023316"/>
    </source>
</evidence>
<evidence type="ECO:0000313" key="9">
    <source>
        <dbReference type="Proteomes" id="UP000827889"/>
    </source>
</evidence>
<evidence type="ECO:0000256" key="3">
    <source>
        <dbReference type="ARBA" id="ARBA00022679"/>
    </source>
</evidence>
<feature type="transmembrane region" description="Helical" evidence="8">
    <location>
        <begin position="526"/>
        <end position="545"/>
    </location>
</feature>
<feature type="transmembrane region" description="Helical" evidence="8">
    <location>
        <begin position="658"/>
        <end position="683"/>
    </location>
</feature>
<dbReference type="InterPro" id="IPR005150">
    <property type="entry name" value="Cellulose_synth"/>
</dbReference>
<proteinExistence type="predicted"/>
<keyword evidence="4 8" id="KW-0812">Transmembrane</keyword>
<organism evidence="9 10">
    <name type="scientific">Rhodamnia argentea</name>
    <dbReference type="NCBI Taxonomy" id="178133"/>
    <lineage>
        <taxon>Eukaryota</taxon>
        <taxon>Viridiplantae</taxon>
        <taxon>Streptophyta</taxon>
        <taxon>Embryophyta</taxon>
        <taxon>Tracheophyta</taxon>
        <taxon>Spermatophyta</taxon>
        <taxon>Magnoliopsida</taxon>
        <taxon>eudicotyledons</taxon>
        <taxon>Gunneridae</taxon>
        <taxon>Pentapetalae</taxon>
        <taxon>rosids</taxon>
        <taxon>malvids</taxon>
        <taxon>Myrtales</taxon>
        <taxon>Myrtaceae</taxon>
        <taxon>Myrtoideae</taxon>
        <taxon>Myrteae</taxon>
        <taxon>Australasian group</taxon>
        <taxon>Rhodamnia</taxon>
    </lineage>
</organism>
<evidence type="ECO:0000256" key="8">
    <source>
        <dbReference type="SAM" id="Phobius"/>
    </source>
</evidence>
<reference evidence="10" key="1">
    <citation type="submission" date="2025-08" db="UniProtKB">
        <authorList>
            <consortium name="RefSeq"/>
        </authorList>
    </citation>
    <scope>IDENTIFICATION</scope>
    <source>
        <tissue evidence="10">Leaf</tissue>
    </source>
</reference>
<dbReference type="Gene3D" id="3.90.550.10">
    <property type="entry name" value="Spore Coat Polysaccharide Biosynthesis Protein SpsA, Chain A"/>
    <property type="match status" value="1"/>
</dbReference>
<comment type="subcellular location">
    <subcellularLocation>
        <location evidence="1">Endomembrane system</location>
        <topology evidence="1">Multi-pass membrane protein</topology>
    </subcellularLocation>
</comment>
<keyword evidence="5 8" id="KW-1133">Transmembrane helix</keyword>
<dbReference type="InterPro" id="IPR029044">
    <property type="entry name" value="Nucleotide-diphossugar_trans"/>
</dbReference>
<keyword evidence="3" id="KW-0808">Transferase</keyword>
<evidence type="ECO:0000313" key="10">
    <source>
        <dbReference type="RefSeq" id="XP_048141203.1"/>
    </source>
</evidence>
<evidence type="ECO:0000256" key="6">
    <source>
        <dbReference type="ARBA" id="ARBA00023136"/>
    </source>
</evidence>
<feature type="transmembrane region" description="Helical" evidence="8">
    <location>
        <begin position="695"/>
        <end position="713"/>
    </location>
</feature>
<name>A0ABM3HX82_9MYRT</name>